<dbReference type="EMBL" id="CP011451">
    <property type="protein sequence ID" value="AKH38098.1"/>
    <property type="molecule type" value="Genomic_DNA"/>
</dbReference>
<keyword evidence="3" id="KW-1185">Reference proteome</keyword>
<dbReference type="Proteomes" id="UP000034156">
    <property type="component" value="Chromosome"/>
</dbReference>
<reference evidence="3" key="1">
    <citation type="submission" date="2015-05" db="EMBL/GenBank/DDBJ databases">
        <title>Draft genome of Nitrosomonas communis strain Nm2.</title>
        <authorList>
            <person name="Kozlowski J.A."/>
            <person name="Kits K.D."/>
            <person name="Stein L.Y."/>
        </authorList>
    </citation>
    <scope>NUCLEOTIDE SEQUENCE [LARGE SCALE GENOMIC DNA]</scope>
    <source>
        <strain evidence="3">Nm2</strain>
    </source>
</reference>
<sequence length="86" mass="9759">MIKDTKGRFKDSANWEESWGWALFEAQTGTLIHPKAIWKIIFPAMCRQNKLTGYISKAILPSDHNRYPGEPFHSEIIPATTPGQST</sequence>
<evidence type="ECO:0000313" key="2">
    <source>
        <dbReference type="EMBL" id="AKH38098.1"/>
    </source>
</evidence>
<organism evidence="2 3">
    <name type="scientific">Nitrosomonas communis</name>
    <dbReference type="NCBI Taxonomy" id="44574"/>
    <lineage>
        <taxon>Bacteria</taxon>
        <taxon>Pseudomonadati</taxon>
        <taxon>Pseudomonadota</taxon>
        <taxon>Betaproteobacteria</taxon>
        <taxon>Nitrosomonadales</taxon>
        <taxon>Nitrosomonadaceae</taxon>
        <taxon>Nitrosomonas</taxon>
    </lineage>
</organism>
<protein>
    <submittedName>
        <fullName evidence="2">Uncharacterized protein</fullName>
    </submittedName>
</protein>
<reference evidence="2 3" key="2">
    <citation type="journal article" date="2016" name="Genome Announc.">
        <title>Genome Sequence of Nitrosomonas communis Strain Nm2, a Mesophilic Ammonia-Oxidizing Bacterium Isolated from Mediterranean Soil.</title>
        <authorList>
            <person name="Kozlowski J.A."/>
            <person name="Kits K.D."/>
            <person name="Stein L.Y."/>
        </authorList>
    </citation>
    <scope>NUCLEOTIDE SEQUENCE [LARGE SCALE GENOMIC DNA]</scope>
    <source>
        <strain evidence="2 3">Nm2</strain>
    </source>
</reference>
<feature type="region of interest" description="Disordered" evidence="1">
    <location>
        <begin position="67"/>
        <end position="86"/>
    </location>
</feature>
<dbReference type="KEGG" id="nco:AAW31_10180"/>
<evidence type="ECO:0000256" key="1">
    <source>
        <dbReference type="SAM" id="MobiDB-lite"/>
    </source>
</evidence>
<proteinExistence type="predicted"/>
<dbReference type="PATRIC" id="fig|44574.3.peg.2476"/>
<accession>A0A0F7KFY5</accession>
<evidence type="ECO:0000313" key="3">
    <source>
        <dbReference type="Proteomes" id="UP000034156"/>
    </source>
</evidence>
<gene>
    <name evidence="2" type="ORF">AAW31_10180</name>
</gene>
<dbReference type="AlphaFoldDB" id="A0A0F7KFY5"/>
<name>A0A0F7KFY5_9PROT</name>